<dbReference type="EMBL" id="GG663735">
    <property type="protein sequence ID" value="EEH60297.1"/>
    <property type="molecule type" value="Genomic_DNA"/>
</dbReference>
<evidence type="ECO:0000256" key="2">
    <source>
        <dbReference type="SAM" id="Coils"/>
    </source>
</evidence>
<feature type="region of interest" description="Disordered" evidence="3">
    <location>
        <begin position="1"/>
        <end position="35"/>
    </location>
</feature>
<feature type="domain" description="ODAD1 central coiled coil region" evidence="4">
    <location>
        <begin position="96"/>
        <end position="394"/>
    </location>
</feature>
<name>C1MI04_MICPC</name>
<evidence type="ECO:0000256" key="3">
    <source>
        <dbReference type="SAM" id="MobiDB-lite"/>
    </source>
</evidence>
<proteinExistence type="predicted"/>
<evidence type="ECO:0000256" key="1">
    <source>
        <dbReference type="ARBA" id="ARBA00023054"/>
    </source>
</evidence>
<dbReference type="GeneID" id="9681150"/>
<dbReference type="OrthoDB" id="6766775at2759"/>
<dbReference type="KEGG" id="mpp:MICPUCDRAFT_50387"/>
<gene>
    <name evidence="5" type="primary">ODA-DC2</name>
    <name evidence="5" type="ORF">MICPUCDRAFT_50387</name>
</gene>
<evidence type="ECO:0000313" key="5">
    <source>
        <dbReference type="EMBL" id="EEH60297.1"/>
    </source>
</evidence>
<dbReference type="eggNOG" id="ENOG502QSIU">
    <property type="taxonomic scope" value="Eukaryota"/>
</dbReference>
<dbReference type="PANTHER" id="PTHR21694:SF18">
    <property type="entry name" value="COILED-COIL DOMAIN-CONTAINING PROTEIN 63"/>
    <property type="match status" value="1"/>
</dbReference>
<feature type="coiled-coil region" evidence="2">
    <location>
        <begin position="300"/>
        <end position="359"/>
    </location>
</feature>
<accession>C1MI04</accession>
<dbReference type="InterPro" id="IPR049258">
    <property type="entry name" value="ODAD1_CC"/>
</dbReference>
<feature type="compositionally biased region" description="Basic and acidic residues" evidence="3">
    <location>
        <begin position="509"/>
        <end position="521"/>
    </location>
</feature>
<evidence type="ECO:0000259" key="4">
    <source>
        <dbReference type="Pfam" id="PF21773"/>
    </source>
</evidence>
<feature type="compositionally biased region" description="Acidic residues" evidence="3">
    <location>
        <begin position="480"/>
        <end position="491"/>
    </location>
</feature>
<feature type="region of interest" description="Disordered" evidence="3">
    <location>
        <begin position="454"/>
        <end position="560"/>
    </location>
</feature>
<dbReference type="STRING" id="564608.C1MI04"/>
<protein>
    <submittedName>
        <fullName evidence="5">Outer dynein arm docking complex 2</fullName>
    </submittedName>
</protein>
<dbReference type="InterPro" id="IPR051876">
    <property type="entry name" value="ODA-DC/CCD"/>
</dbReference>
<sequence>MTTASATATSAAVATSDAKENDAPKSTAIPERDYGPEAEIARLQAQADAFTRKTELEKRAVRDLEKEVETMRSRVETQRKKMGGLDAAQRANNQIQKKIKMLETKLDKSLCRFNEAKSHNKTLRLTIDNLRKERAVFAEVYRKLEKDLDAKKADMGVIVEESDRAYEARDRAVAEMAKLKMQADKEQASFENEWRELGKLIEHDRKMKEFMRNRRKVNEDDGKLGTLSLEEEKKLKKKIIKGNWGNIKTKARQSTVQTKVHSYTEAFEKIKAAAGIDDLDALVSNFLSAEDENFRLFNYVNTLNQEIDALEEQISNVKGEIEKYRGDGVGGDGARKKQLKELSDKLLATERKADAYETKHKDAMKTVLQLKDGIWKIYNKIGCNTPANRELLGEEGVNTENMMQYLGIVEQRTNEILQMYAAAQATAKGEASDENRAVDDKKDKETRAMGYAALLSQGPDKPATGGTTLKIQLPTTRETGDEDSDESDVEDDRPLNRDELRAKTLSRLAKRERAAEKEKTHARAPSGGIAGGGGKGGGGVGARRPPAGSRPGSKLGSRPQ</sequence>
<reference evidence="5 6" key="1">
    <citation type="journal article" date="2009" name="Science">
        <title>Green evolution and dynamic adaptations revealed by genomes of the marine picoeukaryotes Micromonas.</title>
        <authorList>
            <person name="Worden A.Z."/>
            <person name="Lee J.H."/>
            <person name="Mock T."/>
            <person name="Rouze P."/>
            <person name="Simmons M.P."/>
            <person name="Aerts A.L."/>
            <person name="Allen A.E."/>
            <person name="Cuvelier M.L."/>
            <person name="Derelle E."/>
            <person name="Everett M.V."/>
            <person name="Foulon E."/>
            <person name="Grimwood J."/>
            <person name="Gundlach H."/>
            <person name="Henrissat B."/>
            <person name="Napoli C."/>
            <person name="McDonald S.M."/>
            <person name="Parker M.S."/>
            <person name="Rombauts S."/>
            <person name="Salamov A."/>
            <person name="Von Dassow P."/>
            <person name="Badger J.H."/>
            <person name="Coutinho P.M."/>
            <person name="Demir E."/>
            <person name="Dubchak I."/>
            <person name="Gentemann C."/>
            <person name="Eikrem W."/>
            <person name="Gready J.E."/>
            <person name="John U."/>
            <person name="Lanier W."/>
            <person name="Lindquist E.A."/>
            <person name="Lucas S."/>
            <person name="Mayer K.F."/>
            <person name="Moreau H."/>
            <person name="Not F."/>
            <person name="Otillar R."/>
            <person name="Panaud O."/>
            <person name="Pangilinan J."/>
            <person name="Paulsen I."/>
            <person name="Piegu B."/>
            <person name="Poliakov A."/>
            <person name="Robbens S."/>
            <person name="Schmutz J."/>
            <person name="Toulza E."/>
            <person name="Wyss T."/>
            <person name="Zelensky A."/>
            <person name="Zhou K."/>
            <person name="Armbrust E.V."/>
            <person name="Bhattacharya D."/>
            <person name="Goodenough U.W."/>
            <person name="Van de Peer Y."/>
            <person name="Grigoriev I.V."/>
        </authorList>
    </citation>
    <scope>NUCLEOTIDE SEQUENCE [LARGE SCALE GENOMIC DNA]</scope>
    <source>
        <strain evidence="5 6">CCMP1545</strain>
    </source>
</reference>
<dbReference type="PANTHER" id="PTHR21694">
    <property type="entry name" value="COILED-COIL DOMAIN-CONTAINING PROTEIN 63"/>
    <property type="match status" value="1"/>
</dbReference>
<dbReference type="AlphaFoldDB" id="C1MI04"/>
<feature type="compositionally biased region" description="Low complexity" evidence="3">
    <location>
        <begin position="1"/>
        <end position="16"/>
    </location>
</feature>
<keyword evidence="1 2" id="KW-0175">Coiled coil</keyword>
<feature type="coiled-coil region" evidence="2">
    <location>
        <begin position="54"/>
        <end position="189"/>
    </location>
</feature>
<organism evidence="6">
    <name type="scientific">Micromonas pusilla (strain CCMP1545)</name>
    <name type="common">Picoplanktonic green alga</name>
    <dbReference type="NCBI Taxonomy" id="564608"/>
    <lineage>
        <taxon>Eukaryota</taxon>
        <taxon>Viridiplantae</taxon>
        <taxon>Chlorophyta</taxon>
        <taxon>Mamiellophyceae</taxon>
        <taxon>Mamiellales</taxon>
        <taxon>Mamiellaceae</taxon>
        <taxon>Micromonas</taxon>
    </lineage>
</organism>
<feature type="compositionally biased region" description="Basic and acidic residues" evidence="3">
    <location>
        <begin position="492"/>
        <end position="502"/>
    </location>
</feature>
<evidence type="ECO:0000313" key="6">
    <source>
        <dbReference type="Proteomes" id="UP000001876"/>
    </source>
</evidence>
<dbReference type="RefSeq" id="XP_003055045.1">
    <property type="nucleotide sequence ID" value="XM_003054999.1"/>
</dbReference>
<dbReference type="Proteomes" id="UP000001876">
    <property type="component" value="Unassembled WGS sequence"/>
</dbReference>
<feature type="compositionally biased region" description="Low complexity" evidence="3">
    <location>
        <begin position="542"/>
        <end position="553"/>
    </location>
</feature>
<dbReference type="Gene3D" id="1.20.5.170">
    <property type="match status" value="1"/>
</dbReference>
<dbReference type="Pfam" id="PF21773">
    <property type="entry name" value="ODAD1_CC"/>
    <property type="match status" value="1"/>
</dbReference>
<keyword evidence="6" id="KW-1185">Reference proteome</keyword>
<feature type="compositionally biased region" description="Polar residues" evidence="3">
    <location>
        <begin position="465"/>
        <end position="477"/>
    </location>
</feature>
<feature type="compositionally biased region" description="Gly residues" evidence="3">
    <location>
        <begin position="528"/>
        <end position="541"/>
    </location>
</feature>